<sequence>MPAVAAAPAAADQCGRHHALILRRPGPSSNRITSLFHALALGSGGTLQGLDLLLEGGLLLVRGLQLVPEPCTPAHLLLMASLLRGEETLEALNLAAERGGLAVVGDSSLLGGGDLLRTTATRWTGLHLGVDLEFDVDAEEDVLSGEVGHRELSNEHRAMRGGGTISFGFRPGVLQRLIGFDAEGGWSPSASSKVRFEAQAHEWRDTAAPDPRWGSRFLDGSFNWEWGRLEVSEDGRGAWHGGDDGRQGVEARSASVAGRRNQAGAARGVHIPDGARFCPRHHPRPSLRSRPRLYPRPRPSPVAALALPRDSRHAPYLRRLPPPTPPARDPPCCPPPFLAPAQPPVAAAPSPNSTAPRAPLPRPHSPSPNSTAPHRWLPRLAGDPVRRSGSWWVGETGRSGGGGQAQHAAFPTDTDDSLHNPDLGPFLLKPWYWARVAPPRVLEFAERAARVLERRGEGTELELAMNLHIAAGIHQARPSLAETSLSPCAPAHPRITPGRHAAPRIPTLLPTPIRPFLLSVRCARRVTLAPAPSVSLRPLSVQLRPASAPSMAELQAMPSRVRSPSARRSARITAQLRPASAPSMAATPDLRAPASMEALSAQNLPTAPRVHAVHGSRP</sequence>
<feature type="region of interest" description="Disordered" evidence="1">
    <location>
        <begin position="237"/>
        <end position="411"/>
    </location>
</feature>
<organism evidence="2 3">
    <name type="scientific">Zea mays</name>
    <name type="common">Maize</name>
    <dbReference type="NCBI Taxonomy" id="4577"/>
    <lineage>
        <taxon>Eukaryota</taxon>
        <taxon>Viridiplantae</taxon>
        <taxon>Streptophyta</taxon>
        <taxon>Embryophyta</taxon>
        <taxon>Tracheophyta</taxon>
        <taxon>Spermatophyta</taxon>
        <taxon>Magnoliopsida</taxon>
        <taxon>Liliopsida</taxon>
        <taxon>Poales</taxon>
        <taxon>Poaceae</taxon>
        <taxon>PACMAD clade</taxon>
        <taxon>Panicoideae</taxon>
        <taxon>Andropogonodae</taxon>
        <taxon>Andropogoneae</taxon>
        <taxon>Tripsacinae</taxon>
        <taxon>Zea</taxon>
    </lineage>
</organism>
<feature type="compositionally biased region" description="Low complexity" evidence="1">
    <location>
        <begin position="344"/>
        <end position="357"/>
    </location>
</feature>
<dbReference type="Gramene" id="Zm00001eb333850_T001">
    <property type="protein sequence ID" value="Zm00001eb333850_P001"/>
    <property type="gene ID" value="Zm00001eb333850"/>
</dbReference>
<reference evidence="2" key="3">
    <citation type="submission" date="2021-05" db="UniProtKB">
        <authorList>
            <consortium name="EnsemblPlants"/>
        </authorList>
    </citation>
    <scope>IDENTIFICATION</scope>
    <source>
        <strain evidence="2">cv. B73</strain>
    </source>
</reference>
<feature type="compositionally biased region" description="Pro residues" evidence="1">
    <location>
        <begin position="320"/>
        <end position="343"/>
    </location>
</feature>
<accession>A0A804QIS2</accession>
<protein>
    <submittedName>
        <fullName evidence="2">Uncharacterized protein</fullName>
    </submittedName>
</protein>
<feature type="compositionally biased region" description="Low complexity" evidence="1">
    <location>
        <begin position="257"/>
        <end position="268"/>
    </location>
</feature>
<keyword evidence="3" id="KW-1185">Reference proteome</keyword>
<evidence type="ECO:0000313" key="3">
    <source>
        <dbReference type="Proteomes" id="UP000007305"/>
    </source>
</evidence>
<proteinExistence type="predicted"/>
<evidence type="ECO:0000256" key="1">
    <source>
        <dbReference type="SAM" id="MobiDB-lite"/>
    </source>
</evidence>
<evidence type="ECO:0000313" key="2">
    <source>
        <dbReference type="EnsemblPlants" id="Zm00001eb333850_P001"/>
    </source>
</evidence>
<reference evidence="3" key="1">
    <citation type="journal article" date="2009" name="Science">
        <title>The B73 maize genome: complexity, diversity, and dynamics.</title>
        <authorList>
            <person name="Schnable P.S."/>
            <person name="Ware D."/>
            <person name="Fulton R.S."/>
            <person name="Stein J.C."/>
            <person name="Wei F."/>
            <person name="Pasternak S."/>
            <person name="Liang C."/>
            <person name="Zhang J."/>
            <person name="Fulton L."/>
            <person name="Graves T.A."/>
            <person name="Minx P."/>
            <person name="Reily A.D."/>
            <person name="Courtney L."/>
            <person name="Kruchowski S.S."/>
            <person name="Tomlinson C."/>
            <person name="Strong C."/>
            <person name="Delehaunty K."/>
            <person name="Fronick C."/>
            <person name="Courtney B."/>
            <person name="Rock S.M."/>
            <person name="Belter E."/>
            <person name="Du F."/>
            <person name="Kim K."/>
            <person name="Abbott R.M."/>
            <person name="Cotton M."/>
            <person name="Levy A."/>
            <person name="Marchetto P."/>
            <person name="Ochoa K."/>
            <person name="Jackson S.M."/>
            <person name="Gillam B."/>
            <person name="Chen W."/>
            <person name="Yan L."/>
            <person name="Higginbotham J."/>
            <person name="Cardenas M."/>
            <person name="Waligorski J."/>
            <person name="Applebaum E."/>
            <person name="Phelps L."/>
            <person name="Falcone J."/>
            <person name="Kanchi K."/>
            <person name="Thane T."/>
            <person name="Scimone A."/>
            <person name="Thane N."/>
            <person name="Henke J."/>
            <person name="Wang T."/>
            <person name="Ruppert J."/>
            <person name="Shah N."/>
            <person name="Rotter K."/>
            <person name="Hodges J."/>
            <person name="Ingenthron E."/>
            <person name="Cordes M."/>
            <person name="Kohlberg S."/>
            <person name="Sgro J."/>
            <person name="Delgado B."/>
            <person name="Mead K."/>
            <person name="Chinwalla A."/>
            <person name="Leonard S."/>
            <person name="Crouse K."/>
            <person name="Collura K."/>
            <person name="Kudrna D."/>
            <person name="Currie J."/>
            <person name="He R."/>
            <person name="Angelova A."/>
            <person name="Rajasekar S."/>
            <person name="Mueller T."/>
            <person name="Lomeli R."/>
            <person name="Scara G."/>
            <person name="Ko A."/>
            <person name="Delaney K."/>
            <person name="Wissotski M."/>
            <person name="Lopez G."/>
            <person name="Campos D."/>
            <person name="Braidotti M."/>
            <person name="Ashley E."/>
            <person name="Golser W."/>
            <person name="Kim H."/>
            <person name="Lee S."/>
            <person name="Lin J."/>
            <person name="Dujmic Z."/>
            <person name="Kim W."/>
            <person name="Talag J."/>
            <person name="Zuccolo A."/>
            <person name="Fan C."/>
            <person name="Sebastian A."/>
            <person name="Kramer M."/>
            <person name="Spiegel L."/>
            <person name="Nascimento L."/>
            <person name="Zutavern T."/>
            <person name="Miller B."/>
            <person name="Ambroise C."/>
            <person name="Muller S."/>
            <person name="Spooner W."/>
            <person name="Narechania A."/>
            <person name="Ren L."/>
            <person name="Wei S."/>
            <person name="Kumari S."/>
            <person name="Faga B."/>
            <person name="Levy M.J."/>
            <person name="McMahan L."/>
            <person name="Van Buren P."/>
            <person name="Vaughn M.W."/>
            <person name="Ying K."/>
            <person name="Yeh C.-T."/>
            <person name="Emrich S.J."/>
            <person name="Jia Y."/>
            <person name="Kalyanaraman A."/>
            <person name="Hsia A.-P."/>
            <person name="Barbazuk W.B."/>
            <person name="Baucom R.S."/>
            <person name="Brutnell T.P."/>
            <person name="Carpita N.C."/>
            <person name="Chaparro C."/>
            <person name="Chia J.-M."/>
            <person name="Deragon J.-M."/>
            <person name="Estill J.C."/>
            <person name="Fu Y."/>
            <person name="Jeddeloh J.A."/>
            <person name="Han Y."/>
            <person name="Lee H."/>
            <person name="Li P."/>
            <person name="Lisch D.R."/>
            <person name="Liu S."/>
            <person name="Liu Z."/>
            <person name="Nagel D.H."/>
            <person name="McCann M.C."/>
            <person name="SanMiguel P."/>
            <person name="Myers A.M."/>
            <person name="Nettleton D."/>
            <person name="Nguyen J."/>
            <person name="Penning B.W."/>
            <person name="Ponnala L."/>
            <person name="Schneider K.L."/>
            <person name="Schwartz D.C."/>
            <person name="Sharma A."/>
            <person name="Soderlund C."/>
            <person name="Springer N.M."/>
            <person name="Sun Q."/>
            <person name="Wang H."/>
            <person name="Waterman M."/>
            <person name="Westerman R."/>
            <person name="Wolfgruber T.K."/>
            <person name="Yang L."/>
            <person name="Yu Y."/>
            <person name="Zhang L."/>
            <person name="Zhou S."/>
            <person name="Zhu Q."/>
            <person name="Bennetzen J.L."/>
            <person name="Dawe R.K."/>
            <person name="Jiang J."/>
            <person name="Jiang N."/>
            <person name="Presting G.G."/>
            <person name="Wessler S.R."/>
            <person name="Aluru S."/>
            <person name="Martienssen R.A."/>
            <person name="Clifton S.W."/>
            <person name="McCombie W.R."/>
            <person name="Wing R.A."/>
            <person name="Wilson R.K."/>
        </authorList>
    </citation>
    <scope>NUCLEOTIDE SEQUENCE [LARGE SCALE GENOMIC DNA]</scope>
    <source>
        <strain evidence="3">cv. B73</strain>
    </source>
</reference>
<feature type="compositionally biased region" description="Basic and acidic residues" evidence="1">
    <location>
        <begin position="237"/>
        <end position="249"/>
    </location>
</feature>
<dbReference type="InParanoid" id="A0A804QIS2"/>
<name>A0A804QIS2_MAIZE</name>
<dbReference type="EnsemblPlants" id="Zm00001eb333850_T001">
    <property type="protein sequence ID" value="Zm00001eb333850_P001"/>
    <property type="gene ID" value="Zm00001eb333850"/>
</dbReference>
<dbReference type="Proteomes" id="UP000007305">
    <property type="component" value="Chromosome 8"/>
</dbReference>
<feature type="region of interest" description="Disordered" evidence="1">
    <location>
        <begin position="597"/>
        <end position="618"/>
    </location>
</feature>
<dbReference type="AlphaFoldDB" id="A0A804QIS2"/>
<feature type="compositionally biased region" description="Basic residues" evidence="1">
    <location>
        <begin position="278"/>
        <end position="295"/>
    </location>
</feature>
<reference evidence="2" key="2">
    <citation type="submission" date="2019-07" db="EMBL/GenBank/DDBJ databases">
        <authorList>
            <person name="Seetharam A."/>
            <person name="Woodhouse M."/>
            <person name="Cannon E."/>
        </authorList>
    </citation>
    <scope>NUCLEOTIDE SEQUENCE [LARGE SCALE GENOMIC DNA]</scope>
    <source>
        <strain evidence="2">cv. B73</strain>
    </source>
</reference>